<evidence type="ECO:0000313" key="2">
    <source>
        <dbReference type="Proteomes" id="UP001175271"/>
    </source>
</evidence>
<gene>
    <name evidence="1" type="ORF">QR680_014914</name>
</gene>
<accession>A0AA39M522</accession>
<dbReference type="EMBL" id="JAUCMV010000002">
    <property type="protein sequence ID" value="KAK0420830.1"/>
    <property type="molecule type" value="Genomic_DNA"/>
</dbReference>
<dbReference type="Proteomes" id="UP001175271">
    <property type="component" value="Unassembled WGS sequence"/>
</dbReference>
<name>A0AA39M522_9BILA</name>
<proteinExistence type="predicted"/>
<dbReference type="AlphaFoldDB" id="A0AA39M522"/>
<organism evidence="1 2">
    <name type="scientific">Steinernema hermaphroditum</name>
    <dbReference type="NCBI Taxonomy" id="289476"/>
    <lineage>
        <taxon>Eukaryota</taxon>
        <taxon>Metazoa</taxon>
        <taxon>Ecdysozoa</taxon>
        <taxon>Nematoda</taxon>
        <taxon>Chromadorea</taxon>
        <taxon>Rhabditida</taxon>
        <taxon>Tylenchina</taxon>
        <taxon>Panagrolaimomorpha</taxon>
        <taxon>Strongyloidoidea</taxon>
        <taxon>Steinernematidae</taxon>
        <taxon>Steinernema</taxon>
    </lineage>
</organism>
<keyword evidence="2" id="KW-1185">Reference proteome</keyword>
<sequence length="120" mass="14003">MSSALTREPPKVIRVDLAVNKDVLRGKDLDLKTPNNVEFLKEKLELRPQEEFEPIGRHHIYFPHTLFDEPSHPYKVKLKYGGDDEDSHSEYVFFDCVERKPNESDMSCLAWTPRIGILFT</sequence>
<evidence type="ECO:0000313" key="1">
    <source>
        <dbReference type="EMBL" id="KAK0420830.1"/>
    </source>
</evidence>
<comment type="caution">
    <text evidence="1">The sequence shown here is derived from an EMBL/GenBank/DDBJ whole genome shotgun (WGS) entry which is preliminary data.</text>
</comment>
<reference evidence="1" key="1">
    <citation type="submission" date="2023-06" db="EMBL/GenBank/DDBJ databases">
        <title>Genomic analysis of the entomopathogenic nematode Steinernema hermaphroditum.</title>
        <authorList>
            <person name="Schwarz E.M."/>
            <person name="Heppert J.K."/>
            <person name="Baniya A."/>
            <person name="Schwartz H.T."/>
            <person name="Tan C.-H."/>
            <person name="Antoshechkin I."/>
            <person name="Sternberg P.W."/>
            <person name="Goodrich-Blair H."/>
            <person name="Dillman A.R."/>
        </authorList>
    </citation>
    <scope>NUCLEOTIDE SEQUENCE</scope>
    <source>
        <strain evidence="1">PS9179</strain>
        <tissue evidence="1">Whole animal</tissue>
    </source>
</reference>
<protein>
    <submittedName>
        <fullName evidence="1">Uncharacterized protein</fullName>
    </submittedName>
</protein>